<dbReference type="Pfam" id="PF13192">
    <property type="entry name" value="Thioredoxin_3"/>
    <property type="match status" value="1"/>
</dbReference>
<dbReference type="InterPro" id="IPR036249">
    <property type="entry name" value="Thioredoxin-like_sf"/>
</dbReference>
<evidence type="ECO:0000259" key="1">
    <source>
        <dbReference type="Pfam" id="PF13192"/>
    </source>
</evidence>
<organism evidence="2">
    <name type="scientific">bioreactor metagenome</name>
    <dbReference type="NCBI Taxonomy" id="1076179"/>
    <lineage>
        <taxon>unclassified sequences</taxon>
        <taxon>metagenomes</taxon>
        <taxon>ecological metagenomes</taxon>
    </lineage>
</organism>
<dbReference type="InterPro" id="IPR005243">
    <property type="entry name" value="THIRX-like_proc"/>
</dbReference>
<dbReference type="EMBL" id="VSSQ01009942">
    <property type="protein sequence ID" value="MPM43014.1"/>
    <property type="molecule type" value="Genomic_DNA"/>
</dbReference>
<reference evidence="2" key="1">
    <citation type="submission" date="2019-08" db="EMBL/GenBank/DDBJ databases">
        <authorList>
            <person name="Kucharzyk K."/>
            <person name="Murdoch R.W."/>
            <person name="Higgins S."/>
            <person name="Loffler F."/>
        </authorList>
    </citation>
    <scope>NUCLEOTIDE SEQUENCE</scope>
</reference>
<comment type="caution">
    <text evidence="2">The sequence shown here is derived from an EMBL/GenBank/DDBJ whole genome shotgun (WGS) entry which is preliminary data.</text>
</comment>
<proteinExistence type="predicted"/>
<gene>
    <name evidence="2" type="ORF">SDC9_89686</name>
</gene>
<evidence type="ECO:0000313" key="2">
    <source>
        <dbReference type="EMBL" id="MPM43014.1"/>
    </source>
</evidence>
<dbReference type="PANTHER" id="PTHR36450">
    <property type="entry name" value="THIOREDOXIN"/>
    <property type="match status" value="1"/>
</dbReference>
<dbReference type="NCBIfam" id="TIGR00412">
    <property type="entry name" value="redox_disulf_2"/>
    <property type="match status" value="1"/>
</dbReference>
<name>A0A644ZZL7_9ZZZZ</name>
<protein>
    <recommendedName>
        <fullName evidence="1">Thioredoxin-like fold domain-containing protein</fullName>
    </recommendedName>
</protein>
<dbReference type="InterPro" id="IPR012336">
    <property type="entry name" value="Thioredoxin-like_fold"/>
</dbReference>
<dbReference type="PANTHER" id="PTHR36450:SF1">
    <property type="entry name" value="THIOREDOXIN"/>
    <property type="match status" value="1"/>
</dbReference>
<feature type="domain" description="Thioredoxin-like fold" evidence="1">
    <location>
        <begin position="1"/>
        <end position="76"/>
    </location>
</feature>
<dbReference type="SUPFAM" id="SSF52833">
    <property type="entry name" value="Thioredoxin-like"/>
    <property type="match status" value="1"/>
</dbReference>
<dbReference type="PIRSF" id="PIRSF037031">
    <property type="entry name" value="Redox_disulphide_2"/>
    <property type="match status" value="1"/>
</dbReference>
<sequence length="79" mass="8520">MKIKILGSGCKNCLTLADNTKTALAELGVEAEIEKVTDFAEIAKYGVMLTPGLVIDEKVVAYGKVLKPQDIAKIIEKVK</sequence>
<dbReference type="AlphaFoldDB" id="A0A644ZZL7"/>
<accession>A0A644ZZL7</accession>
<dbReference type="Gene3D" id="3.40.30.10">
    <property type="entry name" value="Glutaredoxin"/>
    <property type="match status" value="1"/>
</dbReference>